<evidence type="ECO:0000256" key="1">
    <source>
        <dbReference type="SAM" id="Phobius"/>
    </source>
</evidence>
<keyword evidence="1" id="KW-1133">Transmembrane helix</keyword>
<protein>
    <recommendedName>
        <fullName evidence="6">Secreted protein</fullName>
    </recommendedName>
</protein>
<evidence type="ECO:0008006" key="6">
    <source>
        <dbReference type="Google" id="ProtNLM"/>
    </source>
</evidence>
<keyword evidence="5" id="KW-1185">Reference proteome</keyword>
<feature type="chain" id="PRO_5044555361" description="Secreted protein" evidence="2">
    <location>
        <begin position="22"/>
        <end position="149"/>
    </location>
</feature>
<dbReference type="VEuPathDB" id="VectorBase:LLOJ002922"/>
<evidence type="ECO:0000313" key="4">
    <source>
        <dbReference type="EnsemblMetazoa" id="LLOJ002922-PA"/>
    </source>
</evidence>
<proteinExistence type="predicted"/>
<evidence type="ECO:0000313" key="5">
    <source>
        <dbReference type="Proteomes" id="UP000092461"/>
    </source>
</evidence>
<feature type="transmembrane region" description="Helical" evidence="1">
    <location>
        <begin position="36"/>
        <end position="56"/>
    </location>
</feature>
<name>A0A1B0CF02_LUTLO</name>
<dbReference type="EMBL" id="AJWK01009488">
    <property type="status" value="NOT_ANNOTATED_CDS"/>
    <property type="molecule type" value="Genomic_DNA"/>
</dbReference>
<keyword evidence="1" id="KW-0812">Transmembrane</keyword>
<keyword evidence="2" id="KW-0732">Signal</keyword>
<reference evidence="5" key="1">
    <citation type="submission" date="2012-05" db="EMBL/GenBank/DDBJ databases">
        <title>Whole Genome Assembly of Lutzomyia longipalpis.</title>
        <authorList>
            <person name="Richards S."/>
            <person name="Qu C."/>
            <person name="Dillon R."/>
            <person name="Worley K."/>
            <person name="Scherer S."/>
            <person name="Batterton M."/>
            <person name="Taylor A."/>
            <person name="Hawes A."/>
            <person name="Hernandez B."/>
            <person name="Kovar C."/>
            <person name="Mandapat C."/>
            <person name="Pham C."/>
            <person name="Qu C."/>
            <person name="Jing C."/>
            <person name="Bess C."/>
            <person name="Bandaranaike D."/>
            <person name="Ngo D."/>
            <person name="Ongeri F."/>
            <person name="Arias F."/>
            <person name="Lara F."/>
            <person name="Weissenberger G."/>
            <person name="Kamau G."/>
            <person name="Han H."/>
            <person name="Shen H."/>
            <person name="Dinh H."/>
            <person name="Khalil I."/>
            <person name="Jones J."/>
            <person name="Shafer J."/>
            <person name="Jayaseelan J."/>
            <person name="Quiroz J."/>
            <person name="Blankenburg K."/>
            <person name="Nguyen L."/>
            <person name="Jackson L."/>
            <person name="Francisco L."/>
            <person name="Tang L.-Y."/>
            <person name="Pu L.-L."/>
            <person name="Perales L."/>
            <person name="Lorensuhewa L."/>
            <person name="Munidasa M."/>
            <person name="Coyle M."/>
            <person name="Taylor M."/>
            <person name="Puazo M."/>
            <person name="Firestine M."/>
            <person name="Scheel M."/>
            <person name="Javaid M."/>
            <person name="Wang M."/>
            <person name="Li M."/>
            <person name="Tabassum N."/>
            <person name="Saada N."/>
            <person name="Osuji N."/>
            <person name="Aqrawi P."/>
            <person name="Fu Q."/>
            <person name="Thornton R."/>
            <person name="Raj R."/>
            <person name="Goodspeed R."/>
            <person name="Mata R."/>
            <person name="Najjar R."/>
            <person name="Gubbala S."/>
            <person name="Lee S."/>
            <person name="Denson S."/>
            <person name="Patil S."/>
            <person name="Macmil S."/>
            <person name="Qi S."/>
            <person name="Matskevitch T."/>
            <person name="Palculict T."/>
            <person name="Mathew T."/>
            <person name="Vee V."/>
            <person name="Velamala V."/>
            <person name="Korchina V."/>
            <person name="Cai W."/>
            <person name="Liu W."/>
            <person name="Dai W."/>
            <person name="Zou X."/>
            <person name="Zhu Y."/>
            <person name="Zhang Y."/>
            <person name="Wu Y.-Q."/>
            <person name="Xin Y."/>
            <person name="Nazarath L."/>
            <person name="Kovar C."/>
            <person name="Han Y."/>
            <person name="Muzny D."/>
            <person name="Gibbs R."/>
        </authorList>
    </citation>
    <scope>NUCLEOTIDE SEQUENCE [LARGE SCALE GENOMIC DNA]</scope>
    <source>
        <strain evidence="5">Jacobina</strain>
    </source>
</reference>
<evidence type="ECO:0000256" key="2">
    <source>
        <dbReference type="SAM" id="SignalP"/>
    </source>
</evidence>
<sequence length="149" mass="17161">MKNIPLFLTILISLLDLRVSGNKSDGEKHEREKRFLAFPINSATGVLVALAIPLIIPNRNVFVSYNFEANYNMPTMASDLIPGPLDRLEIIDRSFGGKQMVTVQILKVIRKLRKFHRQRKRQKLNLQRRKRAKDPPVMAYSAEKDLYNA</sequence>
<dbReference type="EMBL" id="GITU01011771">
    <property type="protein sequence ID" value="MBC1180474.1"/>
    <property type="molecule type" value="Transcribed_RNA"/>
</dbReference>
<organism evidence="4 5">
    <name type="scientific">Lutzomyia longipalpis</name>
    <name type="common">Sand fly</name>
    <dbReference type="NCBI Taxonomy" id="7200"/>
    <lineage>
        <taxon>Eukaryota</taxon>
        <taxon>Metazoa</taxon>
        <taxon>Ecdysozoa</taxon>
        <taxon>Arthropoda</taxon>
        <taxon>Hexapoda</taxon>
        <taxon>Insecta</taxon>
        <taxon>Pterygota</taxon>
        <taxon>Neoptera</taxon>
        <taxon>Endopterygota</taxon>
        <taxon>Diptera</taxon>
        <taxon>Nematocera</taxon>
        <taxon>Psychodoidea</taxon>
        <taxon>Psychodidae</taxon>
        <taxon>Lutzomyia</taxon>
        <taxon>Lutzomyia</taxon>
    </lineage>
</organism>
<reference evidence="3" key="2">
    <citation type="journal article" date="2020" name="BMC">
        <title>Leishmania infection induces a limited differential gene expression in the sand fly midgut.</title>
        <authorList>
            <person name="Coutinho-Abreu I.V."/>
            <person name="Serafim T.D."/>
            <person name="Meneses C."/>
            <person name="Kamhawi S."/>
            <person name="Oliveira F."/>
            <person name="Valenzuela J.G."/>
        </authorList>
    </citation>
    <scope>NUCLEOTIDE SEQUENCE</scope>
    <source>
        <strain evidence="3">Jacobina</strain>
        <tissue evidence="3">Midgut</tissue>
    </source>
</reference>
<keyword evidence="1" id="KW-0472">Membrane</keyword>
<reference evidence="4" key="3">
    <citation type="submission" date="2020-05" db="UniProtKB">
        <authorList>
            <consortium name="EnsemblMetazoa"/>
        </authorList>
    </citation>
    <scope>IDENTIFICATION</scope>
    <source>
        <strain evidence="4">Jacobina</strain>
    </source>
</reference>
<evidence type="ECO:0000313" key="3">
    <source>
        <dbReference type="EMBL" id="MBC1180474.1"/>
    </source>
</evidence>
<accession>A0A1B0CF02</accession>
<dbReference type="EnsemblMetazoa" id="LLOJ002922-RA">
    <property type="protein sequence ID" value="LLOJ002922-PA"/>
    <property type="gene ID" value="LLOJ002922"/>
</dbReference>
<dbReference type="VEuPathDB" id="VectorBase:LLONM1_002832"/>
<feature type="signal peptide" evidence="2">
    <location>
        <begin position="1"/>
        <end position="21"/>
    </location>
</feature>
<dbReference type="AlphaFoldDB" id="A0A1B0CF02"/>
<dbReference type="Proteomes" id="UP000092461">
    <property type="component" value="Unassembled WGS sequence"/>
</dbReference>